<protein>
    <submittedName>
        <fullName evidence="2">Uncharacterized protein</fullName>
    </submittedName>
</protein>
<evidence type="ECO:0000313" key="3">
    <source>
        <dbReference type="Proteomes" id="UP000053257"/>
    </source>
</evidence>
<dbReference type="Proteomes" id="UP000053257">
    <property type="component" value="Unassembled WGS sequence"/>
</dbReference>
<evidence type="ECO:0000256" key="1">
    <source>
        <dbReference type="SAM" id="MobiDB-lite"/>
    </source>
</evidence>
<dbReference type="HOGENOM" id="CLU_1741254_0_0_1"/>
<proteinExistence type="predicted"/>
<organism evidence="2 3">
    <name type="scientific">Phlebiopsis gigantea (strain 11061_1 CR5-6)</name>
    <name type="common">White-rot fungus</name>
    <name type="synonym">Peniophora gigantea</name>
    <dbReference type="NCBI Taxonomy" id="745531"/>
    <lineage>
        <taxon>Eukaryota</taxon>
        <taxon>Fungi</taxon>
        <taxon>Dikarya</taxon>
        <taxon>Basidiomycota</taxon>
        <taxon>Agaricomycotina</taxon>
        <taxon>Agaricomycetes</taxon>
        <taxon>Polyporales</taxon>
        <taxon>Phanerochaetaceae</taxon>
        <taxon>Phlebiopsis</taxon>
    </lineage>
</organism>
<dbReference type="EMBL" id="KN840468">
    <property type="protein sequence ID" value="KIP09307.1"/>
    <property type="molecule type" value="Genomic_DNA"/>
</dbReference>
<evidence type="ECO:0000313" key="2">
    <source>
        <dbReference type="EMBL" id="KIP09307.1"/>
    </source>
</evidence>
<feature type="compositionally biased region" description="Basic and acidic residues" evidence="1">
    <location>
        <begin position="95"/>
        <end position="107"/>
    </location>
</feature>
<reference evidence="2 3" key="1">
    <citation type="journal article" date="2014" name="PLoS Genet.">
        <title>Analysis of the Phlebiopsis gigantea genome, transcriptome and secretome provides insight into its pioneer colonization strategies of wood.</title>
        <authorList>
            <person name="Hori C."/>
            <person name="Ishida T."/>
            <person name="Igarashi K."/>
            <person name="Samejima M."/>
            <person name="Suzuki H."/>
            <person name="Master E."/>
            <person name="Ferreira P."/>
            <person name="Ruiz-Duenas F.J."/>
            <person name="Held B."/>
            <person name="Canessa P."/>
            <person name="Larrondo L.F."/>
            <person name="Schmoll M."/>
            <person name="Druzhinina I.S."/>
            <person name="Kubicek C.P."/>
            <person name="Gaskell J.A."/>
            <person name="Kersten P."/>
            <person name="St John F."/>
            <person name="Glasner J."/>
            <person name="Sabat G."/>
            <person name="Splinter BonDurant S."/>
            <person name="Syed K."/>
            <person name="Yadav J."/>
            <person name="Mgbeahuruike A.C."/>
            <person name="Kovalchuk A."/>
            <person name="Asiegbu F.O."/>
            <person name="Lackner G."/>
            <person name="Hoffmeister D."/>
            <person name="Rencoret J."/>
            <person name="Gutierrez A."/>
            <person name="Sun H."/>
            <person name="Lindquist E."/>
            <person name="Barry K."/>
            <person name="Riley R."/>
            <person name="Grigoriev I.V."/>
            <person name="Henrissat B."/>
            <person name="Kues U."/>
            <person name="Berka R.M."/>
            <person name="Martinez A.T."/>
            <person name="Covert S.F."/>
            <person name="Blanchette R.A."/>
            <person name="Cullen D."/>
        </authorList>
    </citation>
    <scope>NUCLEOTIDE SEQUENCE [LARGE SCALE GENOMIC DNA]</scope>
    <source>
        <strain evidence="2 3">11061_1 CR5-6</strain>
    </source>
</reference>
<gene>
    <name evidence="2" type="ORF">PHLGIDRAFT_340357</name>
</gene>
<sequence>MRFLSDASCRVQHPARLHRRPSNLRRSPGLQCLSRCSRMTGTPLHRRAGGHGRSISKGASERSPFRAQDAPHSARSTPPILQPVPDCARPPSRSLETEGRGDDEGHCSDLACNASSDTSPTRFGMQGFLAWSWSLGSAVLPRGLLYVGSE</sequence>
<accession>A0A0C3SAL8</accession>
<name>A0A0C3SAL8_PHLG1</name>
<keyword evidence="3" id="KW-1185">Reference proteome</keyword>
<dbReference type="AlphaFoldDB" id="A0A0C3SAL8"/>
<feature type="region of interest" description="Disordered" evidence="1">
    <location>
        <begin position="41"/>
        <end position="108"/>
    </location>
</feature>